<protein>
    <recommendedName>
        <fullName evidence="5">Copper-binding protein</fullName>
    </recommendedName>
</protein>
<feature type="signal peptide" evidence="2">
    <location>
        <begin position="1"/>
        <end position="21"/>
    </location>
</feature>
<evidence type="ECO:0000313" key="4">
    <source>
        <dbReference type="Proteomes" id="UP000326780"/>
    </source>
</evidence>
<accession>A0A5Q0M0D6</accession>
<dbReference type="AlphaFoldDB" id="A0A5Q0M0D6"/>
<dbReference type="InterPro" id="IPR042230">
    <property type="entry name" value="CusF_sf"/>
</dbReference>
<evidence type="ECO:0008006" key="5">
    <source>
        <dbReference type="Google" id="ProtNLM"/>
    </source>
</evidence>
<name>A0A5Q0M0D6_VARPD</name>
<organism evidence="3 4">
    <name type="scientific">Variovorax paradoxus</name>
    <dbReference type="NCBI Taxonomy" id="34073"/>
    <lineage>
        <taxon>Bacteria</taxon>
        <taxon>Pseudomonadati</taxon>
        <taxon>Pseudomonadota</taxon>
        <taxon>Betaproteobacteria</taxon>
        <taxon>Burkholderiales</taxon>
        <taxon>Comamonadaceae</taxon>
        <taxon>Variovorax</taxon>
    </lineage>
</organism>
<gene>
    <name evidence="3" type="ORF">GFK26_03805</name>
</gene>
<proteinExistence type="predicted"/>
<evidence type="ECO:0000256" key="1">
    <source>
        <dbReference type="SAM" id="MobiDB-lite"/>
    </source>
</evidence>
<dbReference type="InterPro" id="IPR021647">
    <property type="entry name" value="CusF_Ec"/>
</dbReference>
<dbReference type="Pfam" id="PF11604">
    <property type="entry name" value="CusF_Ec"/>
    <property type="match status" value="1"/>
</dbReference>
<evidence type="ECO:0000256" key="2">
    <source>
        <dbReference type="SAM" id="SignalP"/>
    </source>
</evidence>
<dbReference type="Gene3D" id="2.40.50.320">
    <property type="entry name" value="Copper binding periplasmic protein CusF"/>
    <property type="match status" value="1"/>
</dbReference>
<evidence type="ECO:0000313" key="3">
    <source>
        <dbReference type="EMBL" id="QFZ81942.1"/>
    </source>
</evidence>
<feature type="chain" id="PRO_5024790111" description="Copper-binding protein" evidence="2">
    <location>
        <begin position="22"/>
        <end position="153"/>
    </location>
</feature>
<keyword evidence="2" id="KW-0732">Signal</keyword>
<sequence length="153" mass="16439">MKFVSTATVIAALSFSAATFAQSGDMGNMKMGDKGMQNCMEMKGMKDMDMKGMDMKDMDAKKCKEMMKDRPAKSTSKASKSTSHEADAVVKDFDAAQGKVTLAHGPVKSLGWPAMTMGFGVKDKMLFDKLAVGAKVHVGFKKEGDGYVVTSVK</sequence>
<reference evidence="3 4" key="1">
    <citation type="submission" date="2019-10" db="EMBL/GenBank/DDBJ databases">
        <title>Complete genome sequence of Variovorax paradoxus 5C-2.</title>
        <authorList>
            <person name="Gogoleva N.E."/>
            <person name="Balkin A.S."/>
        </authorList>
    </citation>
    <scope>NUCLEOTIDE SEQUENCE [LARGE SCALE GENOMIC DNA]</scope>
    <source>
        <strain evidence="3 4">5C-2</strain>
    </source>
</reference>
<dbReference type="RefSeq" id="WP_093299033.1">
    <property type="nucleotide sequence ID" value="NZ_CP045644.1"/>
</dbReference>
<dbReference type="EMBL" id="CP045644">
    <property type="protein sequence ID" value="QFZ81942.1"/>
    <property type="molecule type" value="Genomic_DNA"/>
</dbReference>
<dbReference type="Proteomes" id="UP000326780">
    <property type="component" value="Chromosome"/>
</dbReference>
<feature type="region of interest" description="Disordered" evidence="1">
    <location>
        <begin position="65"/>
        <end position="85"/>
    </location>
</feature>